<accession>A0ACC1Q6S8</accession>
<dbReference type="EMBL" id="JANSHE010000507">
    <property type="protein sequence ID" value="KAJ3009953.1"/>
    <property type="molecule type" value="Genomic_DNA"/>
</dbReference>
<protein>
    <submittedName>
        <fullName evidence="1">Uncharacterized protein</fullName>
    </submittedName>
</protein>
<sequence>MRLTSRSLGLRQKSFEGEELVPADIHLVALLEAARDHALAHLDGKVDFVDGSEDLVHAADDGLVLEVNGGVEVGDLVGHHGLAEHLVFYRVEEGAHFCASAVPDLQTLLHGPDVNARVVDSAVKIHKSANGTPVNGVEHTPASSVPPETVKDEEVEITTDPEKLPKGPFLEDDVNSGIYPYNAYLHPFTHLKRDPKVNPAMWATRMQRLLVPSIMPAGLDPHQVIEERNHYIDARIDQRIRELESLPAMMGDGGLENPLGEDEKEKENANEPPSLEQLSHPPPSTHGKLRAMIELKALRVLDKQRQMRASVAERLMHGSLLRAWFSPYISCYPSLCAMSIPHSP</sequence>
<gene>
    <name evidence="1" type="ORF">NUW54_g2626</name>
</gene>
<reference evidence="1" key="1">
    <citation type="submission" date="2022-08" db="EMBL/GenBank/DDBJ databases">
        <title>Genome Sequence of Pycnoporus sanguineus.</title>
        <authorList>
            <person name="Buettner E."/>
        </authorList>
    </citation>
    <scope>NUCLEOTIDE SEQUENCE</scope>
    <source>
        <strain evidence="1">CG-C14</strain>
    </source>
</reference>
<keyword evidence="2" id="KW-1185">Reference proteome</keyword>
<evidence type="ECO:0000313" key="1">
    <source>
        <dbReference type="EMBL" id="KAJ3009953.1"/>
    </source>
</evidence>
<name>A0ACC1Q6S8_9APHY</name>
<dbReference type="Proteomes" id="UP001144978">
    <property type="component" value="Unassembled WGS sequence"/>
</dbReference>
<organism evidence="1 2">
    <name type="scientific">Trametes sanguinea</name>
    <dbReference type="NCBI Taxonomy" id="158606"/>
    <lineage>
        <taxon>Eukaryota</taxon>
        <taxon>Fungi</taxon>
        <taxon>Dikarya</taxon>
        <taxon>Basidiomycota</taxon>
        <taxon>Agaricomycotina</taxon>
        <taxon>Agaricomycetes</taxon>
        <taxon>Polyporales</taxon>
        <taxon>Polyporaceae</taxon>
        <taxon>Trametes</taxon>
    </lineage>
</organism>
<evidence type="ECO:0000313" key="2">
    <source>
        <dbReference type="Proteomes" id="UP001144978"/>
    </source>
</evidence>
<comment type="caution">
    <text evidence="1">The sequence shown here is derived from an EMBL/GenBank/DDBJ whole genome shotgun (WGS) entry which is preliminary data.</text>
</comment>
<proteinExistence type="predicted"/>